<sequence length="455" mass="50413">MFNTIEADLRRFDSTGQTRPAPRIIGIGGYTSDIPVSTLAIASASAAVSALQSLCASELGHIPDATVDAAAIDHWCKGSVQPANWSMQPQWDRFSRDYRTENGWIRLHTNAEHHRDAALSVLGRPTTPDEVEREITRWDSESLEAAIVEAGGCAAQLRLTRAWHTHPQGRALSLEPIVAWDEAPSHPCRWNLTSSQRPMSGLRVLDATRVLAGPVATRFLASLGADVLRIDPPDWNEDGNAIEMTVGKTCAGLDLRDKQDRATFRRLIQTADVLVHGYRADALEKLGFGVDACRALNPGLITVCLNAYGWTGPWTNRRGFDSLVQRSTGLAEVRDNGVVALPYQVLDHATGYLMAATALHALRYQREHGKTLSARLSLARQAKLLLDHRGDRATQCAPFEATQHRRYQEDLEQTDWGPVRRLRPAYMIAGIDSGWDRPAHHLRSDVPAWRPKVEE</sequence>
<name>A0A843YMM0_9RHOB</name>
<evidence type="ECO:0000313" key="2">
    <source>
        <dbReference type="Proteomes" id="UP000444174"/>
    </source>
</evidence>
<keyword evidence="2" id="KW-1185">Reference proteome</keyword>
<dbReference type="Proteomes" id="UP000444174">
    <property type="component" value="Unassembled WGS sequence"/>
</dbReference>
<dbReference type="PANTHER" id="PTHR48228:SF4">
    <property type="entry name" value="BLR3030 PROTEIN"/>
    <property type="match status" value="1"/>
</dbReference>
<dbReference type="InterPro" id="IPR003673">
    <property type="entry name" value="CoA-Trfase_fam_III"/>
</dbReference>
<dbReference type="EMBL" id="WIBF01000020">
    <property type="protein sequence ID" value="MQQ10664.1"/>
    <property type="molecule type" value="Genomic_DNA"/>
</dbReference>
<keyword evidence="1" id="KW-0808">Transferase</keyword>
<dbReference type="PANTHER" id="PTHR48228">
    <property type="entry name" value="SUCCINYL-COA--D-CITRAMALATE COA-TRANSFERASE"/>
    <property type="match status" value="1"/>
</dbReference>
<organism evidence="1 2">
    <name type="scientific">Tritonibacter litoralis</name>
    <dbReference type="NCBI Taxonomy" id="2662264"/>
    <lineage>
        <taxon>Bacteria</taxon>
        <taxon>Pseudomonadati</taxon>
        <taxon>Pseudomonadota</taxon>
        <taxon>Alphaproteobacteria</taxon>
        <taxon>Rhodobacterales</taxon>
        <taxon>Paracoccaceae</taxon>
        <taxon>Tritonibacter</taxon>
    </lineage>
</organism>
<dbReference type="InterPro" id="IPR050509">
    <property type="entry name" value="CoA-transferase_III"/>
</dbReference>
<dbReference type="Gene3D" id="3.40.50.10540">
    <property type="entry name" value="Crotonobetainyl-coa:carnitine coa-transferase, domain 1"/>
    <property type="match status" value="1"/>
</dbReference>
<accession>A0A843YMM0</accession>
<comment type="caution">
    <text evidence="1">The sequence shown here is derived from an EMBL/GenBank/DDBJ whole genome shotgun (WGS) entry which is preliminary data.</text>
</comment>
<dbReference type="Pfam" id="PF02515">
    <property type="entry name" value="CoA_transf_3"/>
    <property type="match status" value="1"/>
</dbReference>
<dbReference type="SUPFAM" id="SSF89796">
    <property type="entry name" value="CoA-transferase family III (CaiB/BaiF)"/>
    <property type="match status" value="2"/>
</dbReference>
<gene>
    <name evidence="1" type="ORF">GFB49_19605</name>
</gene>
<reference evidence="1 2" key="1">
    <citation type="submission" date="2019-10" db="EMBL/GenBank/DDBJ databases">
        <title>Epibacterium sp. nov., isolated from seawater.</title>
        <authorList>
            <person name="Zhang X."/>
            <person name="Li N."/>
        </authorList>
    </citation>
    <scope>NUCLEOTIDE SEQUENCE [LARGE SCALE GENOMIC DNA]</scope>
    <source>
        <strain evidence="1 2">SM1979</strain>
    </source>
</reference>
<dbReference type="RefSeq" id="WP_153217830.1">
    <property type="nucleotide sequence ID" value="NZ_WIBF01000020.1"/>
</dbReference>
<protein>
    <submittedName>
        <fullName evidence="1">Acyl-CoA transferase</fullName>
    </submittedName>
</protein>
<evidence type="ECO:0000313" key="1">
    <source>
        <dbReference type="EMBL" id="MQQ10664.1"/>
    </source>
</evidence>
<dbReference type="AlphaFoldDB" id="A0A843YMM0"/>
<dbReference type="InterPro" id="IPR023606">
    <property type="entry name" value="CoA-Trfase_III_dom_1_sf"/>
</dbReference>
<proteinExistence type="predicted"/>
<dbReference type="GO" id="GO:0016740">
    <property type="term" value="F:transferase activity"/>
    <property type="evidence" value="ECO:0007669"/>
    <property type="project" value="UniProtKB-KW"/>
</dbReference>